<evidence type="ECO:0000259" key="8">
    <source>
        <dbReference type="Pfam" id="PF05649"/>
    </source>
</evidence>
<dbReference type="SUPFAM" id="SSF55486">
    <property type="entry name" value="Metalloproteases ('zincins'), catalytic domain"/>
    <property type="match status" value="1"/>
</dbReference>
<comment type="cofactor">
    <cofactor evidence="1">
        <name>Zn(2+)</name>
        <dbReference type="ChEBI" id="CHEBI:29105"/>
    </cofactor>
</comment>
<gene>
    <name evidence="9" type="ORF">MAR_004204</name>
</gene>
<keyword evidence="6" id="KW-0482">Metalloprotease</keyword>
<keyword evidence="3" id="KW-0479">Metal-binding</keyword>
<feature type="domain" description="Peptidase M13 N-terminal" evidence="8">
    <location>
        <begin position="174"/>
        <end position="281"/>
    </location>
</feature>
<dbReference type="PANTHER" id="PTHR11733">
    <property type="entry name" value="ZINC METALLOPROTEASE FAMILY M13 NEPRILYSIN-RELATED"/>
    <property type="match status" value="1"/>
</dbReference>
<dbReference type="InterPro" id="IPR000718">
    <property type="entry name" value="Peptidase_M13"/>
</dbReference>
<dbReference type="Pfam" id="PF01431">
    <property type="entry name" value="Peptidase_M13"/>
    <property type="match status" value="1"/>
</dbReference>
<protein>
    <submittedName>
        <fullName evidence="9">NEP2-like protein</fullName>
    </submittedName>
</protein>
<name>A0ABY7EYD0_MYAAR</name>
<dbReference type="Pfam" id="PF05649">
    <property type="entry name" value="Peptidase_M13_N"/>
    <property type="match status" value="2"/>
</dbReference>
<dbReference type="Gene3D" id="1.10.1380.10">
    <property type="entry name" value="Neutral endopeptidase , domain2"/>
    <property type="match status" value="3"/>
</dbReference>
<keyword evidence="5" id="KW-0862">Zinc</keyword>
<evidence type="ECO:0000256" key="6">
    <source>
        <dbReference type="ARBA" id="ARBA00023049"/>
    </source>
</evidence>
<organism evidence="9 10">
    <name type="scientific">Mya arenaria</name>
    <name type="common">Soft-shell clam</name>
    <dbReference type="NCBI Taxonomy" id="6604"/>
    <lineage>
        <taxon>Eukaryota</taxon>
        <taxon>Metazoa</taxon>
        <taxon>Spiralia</taxon>
        <taxon>Lophotrochozoa</taxon>
        <taxon>Mollusca</taxon>
        <taxon>Bivalvia</taxon>
        <taxon>Autobranchia</taxon>
        <taxon>Heteroconchia</taxon>
        <taxon>Euheterodonta</taxon>
        <taxon>Imparidentia</taxon>
        <taxon>Neoheterodontei</taxon>
        <taxon>Myida</taxon>
        <taxon>Myoidea</taxon>
        <taxon>Myidae</taxon>
        <taxon>Mya</taxon>
    </lineage>
</organism>
<sequence>DSSAHGQHGLPARAGGCVYRVSARGRGGAGGSPRAKDRVCDQPYCIQTAARLLGSMRMEVDPCNNFYEFACGKWVAEHRVPEYKGSIDTMEEVSDRLERDIQDLLESPDRGDIEPERMAKPSLLLEGKDMYDDGALVTAYIRYASGVAEALGATPEVAQKHMTDMVNFERDLAKFDWLRYLQLTFGDAEVTIETSEPVVLWMKPYYDGLFPLLNRTSTKTIANYLVWRLITKQFISLHEKFSLKRLAFRKVTEGVKELKSRGLRCSEITNEFLDSATGRMWPERPAIVNAYYHSGLNAIGRAFDEKGLLENWWSNYSTENFNKRSQCVAYKLWLREHNNHDIRLPGLTRFSNEQLFFINTAQLWCSKFTDEAARRSVFTSVHSLPMFRCPRGSYMNPDEEKCSLW</sequence>
<evidence type="ECO:0000256" key="5">
    <source>
        <dbReference type="ARBA" id="ARBA00022833"/>
    </source>
</evidence>
<evidence type="ECO:0000256" key="3">
    <source>
        <dbReference type="ARBA" id="ARBA00022723"/>
    </source>
</evidence>
<keyword evidence="10" id="KW-1185">Reference proteome</keyword>
<dbReference type="InterPro" id="IPR018497">
    <property type="entry name" value="Peptidase_M13_C"/>
</dbReference>
<reference evidence="9" key="1">
    <citation type="submission" date="2022-11" db="EMBL/GenBank/DDBJ databases">
        <title>Centuries of genome instability and evolution in soft-shell clam transmissible cancer (bioRxiv).</title>
        <authorList>
            <person name="Hart S.F.M."/>
            <person name="Yonemitsu M.A."/>
            <person name="Giersch R.M."/>
            <person name="Beal B.F."/>
            <person name="Arriagada G."/>
            <person name="Davis B.W."/>
            <person name="Ostrander E.A."/>
            <person name="Goff S.P."/>
            <person name="Metzger M.J."/>
        </authorList>
    </citation>
    <scope>NUCLEOTIDE SEQUENCE</scope>
    <source>
        <strain evidence="9">MELC-2E11</strain>
        <tissue evidence="9">Siphon/mantle</tissue>
    </source>
</reference>
<keyword evidence="4" id="KW-0378">Hydrolase</keyword>
<dbReference type="InterPro" id="IPR008753">
    <property type="entry name" value="Peptidase_M13_N"/>
</dbReference>
<feature type="non-terminal residue" evidence="9">
    <location>
        <position position="405"/>
    </location>
</feature>
<accession>A0ABY7EYD0</accession>
<proteinExistence type="predicted"/>
<dbReference type="EMBL" id="CP111020">
    <property type="protein sequence ID" value="WAR14099.1"/>
    <property type="molecule type" value="Genomic_DNA"/>
</dbReference>
<evidence type="ECO:0000256" key="1">
    <source>
        <dbReference type="ARBA" id="ARBA00001947"/>
    </source>
</evidence>
<feature type="domain" description="Peptidase M13 N-terminal" evidence="8">
    <location>
        <begin position="62"/>
        <end position="112"/>
    </location>
</feature>
<evidence type="ECO:0000256" key="4">
    <source>
        <dbReference type="ARBA" id="ARBA00022801"/>
    </source>
</evidence>
<dbReference type="InterPro" id="IPR042089">
    <property type="entry name" value="Peptidase_M13_dom_2"/>
</dbReference>
<evidence type="ECO:0000313" key="9">
    <source>
        <dbReference type="EMBL" id="WAR14099.1"/>
    </source>
</evidence>
<dbReference type="Proteomes" id="UP001164746">
    <property type="component" value="Chromosome 9"/>
</dbReference>
<feature type="domain" description="Peptidase M13 C-terminal" evidence="7">
    <location>
        <begin position="328"/>
        <end position="389"/>
    </location>
</feature>
<dbReference type="Gene3D" id="3.40.390.10">
    <property type="entry name" value="Collagenase (Catalytic Domain)"/>
    <property type="match status" value="3"/>
</dbReference>
<evidence type="ECO:0000313" key="10">
    <source>
        <dbReference type="Proteomes" id="UP001164746"/>
    </source>
</evidence>
<evidence type="ECO:0000259" key="7">
    <source>
        <dbReference type="Pfam" id="PF01431"/>
    </source>
</evidence>
<evidence type="ECO:0000256" key="2">
    <source>
        <dbReference type="ARBA" id="ARBA00022670"/>
    </source>
</evidence>
<dbReference type="PROSITE" id="PS51885">
    <property type="entry name" value="NEPRILYSIN"/>
    <property type="match status" value="1"/>
</dbReference>
<keyword evidence="2" id="KW-0645">Protease</keyword>
<dbReference type="InterPro" id="IPR024079">
    <property type="entry name" value="MetalloPept_cat_dom_sf"/>
</dbReference>
<dbReference type="PANTHER" id="PTHR11733:SF208">
    <property type="entry name" value="PEPTIDASE M13 C-TERMINAL DOMAIN-CONTAINING PROTEIN"/>
    <property type="match status" value="1"/>
</dbReference>